<dbReference type="GO" id="GO:0055085">
    <property type="term" value="P:transmembrane transport"/>
    <property type="evidence" value="ECO:0007669"/>
    <property type="project" value="InterPro"/>
</dbReference>
<evidence type="ECO:0000256" key="4">
    <source>
        <dbReference type="ARBA" id="ARBA00023136"/>
    </source>
</evidence>
<evidence type="ECO:0000256" key="2">
    <source>
        <dbReference type="ARBA" id="ARBA00022692"/>
    </source>
</evidence>
<dbReference type="PROSITE" id="PS52015">
    <property type="entry name" value="TONB_CTD"/>
    <property type="match status" value="1"/>
</dbReference>
<comment type="caution">
    <text evidence="7">The sequence shown here is derived from an EMBL/GenBank/DDBJ whole genome shotgun (WGS) entry which is preliminary data.</text>
</comment>
<dbReference type="RefSeq" id="WP_281199077.1">
    <property type="nucleotide sequence ID" value="NZ_CALCOC010000243.1"/>
</dbReference>
<evidence type="ECO:0000313" key="8">
    <source>
        <dbReference type="Proteomes" id="UP000259610"/>
    </source>
</evidence>
<gene>
    <name evidence="7" type="ORF">DCG58_16790</name>
</gene>
<dbReference type="SUPFAM" id="SSF74653">
    <property type="entry name" value="TolA/TonB C-terminal domain"/>
    <property type="match status" value="1"/>
</dbReference>
<dbReference type="AlphaFoldDB" id="A0A3B9H2E9"/>
<proteinExistence type="predicted"/>
<reference evidence="7 8" key="1">
    <citation type="journal article" date="2018" name="Nat. Biotechnol.">
        <title>A standardized bacterial taxonomy based on genome phylogeny substantially revises the tree of life.</title>
        <authorList>
            <person name="Parks D.H."/>
            <person name="Chuvochina M."/>
            <person name="Waite D.W."/>
            <person name="Rinke C."/>
            <person name="Skarshewski A."/>
            <person name="Chaumeil P.A."/>
            <person name="Hugenholtz P."/>
        </authorList>
    </citation>
    <scope>NUCLEOTIDE SEQUENCE [LARGE SCALE GENOMIC DNA]</scope>
    <source>
        <strain evidence="7">UBA8733</strain>
    </source>
</reference>
<sequence length="229" mass="25103">MIQIKGPSISGGSLAVPFGTGSARRILRQDRRFLTSMLPAAVVTFGLFVTMTQLIRVDEVELAPVVHRPLLTITPQHKESEPNLIDRVPAPDVDVELPPMPPVTKTGPTVEGLPLPVIDRGDWDISREPIRFASPAPQPIAERIAQAIRPPVASYPADMARRGLEGSCDVHFSLTTRGLPYDISATCSHAGFEKEAVRAVGRAEFLPEIRQGVPVESHNYVYPMEFKLQ</sequence>
<feature type="domain" description="TonB C-terminal" evidence="6">
    <location>
        <begin position="140"/>
        <end position="229"/>
    </location>
</feature>
<dbReference type="Proteomes" id="UP000259610">
    <property type="component" value="Unassembled WGS sequence"/>
</dbReference>
<feature type="transmembrane region" description="Helical" evidence="5">
    <location>
        <begin position="33"/>
        <end position="55"/>
    </location>
</feature>
<organism evidence="7 8">
    <name type="scientific">Hyphomonas adhaerens</name>
    <dbReference type="NCBI Taxonomy" id="81029"/>
    <lineage>
        <taxon>Bacteria</taxon>
        <taxon>Pseudomonadati</taxon>
        <taxon>Pseudomonadota</taxon>
        <taxon>Alphaproteobacteria</taxon>
        <taxon>Hyphomonadales</taxon>
        <taxon>Hyphomonadaceae</taxon>
        <taxon>Hyphomonas</taxon>
    </lineage>
</organism>
<protein>
    <submittedName>
        <fullName evidence="7">Energy transducer TonB</fullName>
    </submittedName>
</protein>
<evidence type="ECO:0000256" key="1">
    <source>
        <dbReference type="ARBA" id="ARBA00004167"/>
    </source>
</evidence>
<dbReference type="Gene3D" id="3.30.1150.10">
    <property type="match status" value="1"/>
</dbReference>
<dbReference type="Pfam" id="PF03544">
    <property type="entry name" value="TonB_C"/>
    <property type="match status" value="1"/>
</dbReference>
<evidence type="ECO:0000256" key="3">
    <source>
        <dbReference type="ARBA" id="ARBA00022989"/>
    </source>
</evidence>
<name>A0A3B9H2E9_9PROT</name>
<keyword evidence="3 5" id="KW-1133">Transmembrane helix</keyword>
<evidence type="ECO:0000313" key="7">
    <source>
        <dbReference type="EMBL" id="HAE28818.1"/>
    </source>
</evidence>
<evidence type="ECO:0000259" key="6">
    <source>
        <dbReference type="PROSITE" id="PS52015"/>
    </source>
</evidence>
<dbReference type="InterPro" id="IPR006260">
    <property type="entry name" value="TonB/TolA_C"/>
</dbReference>
<dbReference type="EMBL" id="DMAN01000382">
    <property type="protein sequence ID" value="HAE28818.1"/>
    <property type="molecule type" value="Genomic_DNA"/>
</dbReference>
<dbReference type="NCBIfam" id="TIGR01352">
    <property type="entry name" value="tonB_Cterm"/>
    <property type="match status" value="1"/>
</dbReference>
<dbReference type="InterPro" id="IPR037682">
    <property type="entry name" value="TonB_C"/>
</dbReference>
<evidence type="ECO:0000256" key="5">
    <source>
        <dbReference type="SAM" id="Phobius"/>
    </source>
</evidence>
<comment type="subcellular location">
    <subcellularLocation>
        <location evidence="1">Membrane</location>
        <topology evidence="1">Single-pass membrane protein</topology>
    </subcellularLocation>
</comment>
<keyword evidence="4 5" id="KW-0472">Membrane</keyword>
<dbReference type="GO" id="GO:0016020">
    <property type="term" value="C:membrane"/>
    <property type="evidence" value="ECO:0007669"/>
    <property type="project" value="UniProtKB-SubCell"/>
</dbReference>
<accession>A0A3B9H2E9</accession>
<keyword evidence="2 5" id="KW-0812">Transmembrane</keyword>